<organism evidence="9 10">
    <name type="scientific">Anaerobacterium chartisolvens</name>
    <dbReference type="NCBI Taxonomy" id="1297424"/>
    <lineage>
        <taxon>Bacteria</taxon>
        <taxon>Bacillati</taxon>
        <taxon>Bacillota</taxon>
        <taxon>Clostridia</taxon>
        <taxon>Eubacteriales</taxon>
        <taxon>Oscillospiraceae</taxon>
        <taxon>Anaerobacterium</taxon>
    </lineage>
</organism>
<dbReference type="SUPFAM" id="SSF53067">
    <property type="entry name" value="Actin-like ATPase domain"/>
    <property type="match status" value="2"/>
</dbReference>
<keyword evidence="10" id="KW-1185">Reference proteome</keyword>
<feature type="domain" description="Carbohydrate kinase FGGY C-terminal" evidence="8">
    <location>
        <begin position="288"/>
        <end position="502"/>
    </location>
</feature>
<dbReference type="InterPro" id="IPR018484">
    <property type="entry name" value="FGGY_N"/>
</dbReference>
<evidence type="ECO:0000256" key="6">
    <source>
        <dbReference type="ARBA" id="ARBA00023277"/>
    </source>
</evidence>
<evidence type="ECO:0000313" key="10">
    <source>
        <dbReference type="Proteomes" id="UP000253034"/>
    </source>
</evidence>
<keyword evidence="4" id="KW-0067">ATP-binding</keyword>
<evidence type="ECO:0000313" key="9">
    <source>
        <dbReference type="EMBL" id="RCX16102.1"/>
    </source>
</evidence>
<dbReference type="GO" id="GO:0019569">
    <property type="term" value="P:L-arabinose catabolic process to D-xylulose 5-phosphate"/>
    <property type="evidence" value="ECO:0007669"/>
    <property type="project" value="InterPro"/>
</dbReference>
<keyword evidence="3 9" id="KW-0418">Kinase</keyword>
<dbReference type="GO" id="GO:0005737">
    <property type="term" value="C:cytoplasm"/>
    <property type="evidence" value="ECO:0007669"/>
    <property type="project" value="TreeGrafter"/>
</dbReference>
<dbReference type="GO" id="GO:0019150">
    <property type="term" value="F:D-ribulokinase activity"/>
    <property type="evidence" value="ECO:0007669"/>
    <property type="project" value="TreeGrafter"/>
</dbReference>
<evidence type="ECO:0000256" key="3">
    <source>
        <dbReference type="ARBA" id="ARBA00022777"/>
    </source>
</evidence>
<accession>A0A369B3E0</accession>
<protein>
    <submittedName>
        <fullName evidence="9">L-ribulokinase</fullName>
    </submittedName>
</protein>
<evidence type="ECO:0000256" key="4">
    <source>
        <dbReference type="ARBA" id="ARBA00022840"/>
    </source>
</evidence>
<dbReference type="GO" id="GO:0008741">
    <property type="term" value="F:ribulokinase activity"/>
    <property type="evidence" value="ECO:0007669"/>
    <property type="project" value="InterPro"/>
</dbReference>
<dbReference type="Pfam" id="PF02782">
    <property type="entry name" value="FGGY_C"/>
    <property type="match status" value="1"/>
</dbReference>
<proteinExistence type="predicted"/>
<dbReference type="CDD" id="cd07781">
    <property type="entry name" value="ASKHA_NBD_FGGY_L-RBK"/>
    <property type="match status" value="1"/>
</dbReference>
<reference evidence="9 10" key="1">
    <citation type="submission" date="2018-07" db="EMBL/GenBank/DDBJ databases">
        <title>Genomic Encyclopedia of Type Strains, Phase IV (KMG-IV): sequencing the most valuable type-strain genomes for metagenomic binning, comparative biology and taxonomic classification.</title>
        <authorList>
            <person name="Goeker M."/>
        </authorList>
    </citation>
    <scope>NUCLEOTIDE SEQUENCE [LARGE SCALE GENOMIC DNA]</scope>
    <source>
        <strain evidence="9 10">DSM 27016</strain>
    </source>
</reference>
<dbReference type="InterPro" id="IPR043129">
    <property type="entry name" value="ATPase_NBD"/>
</dbReference>
<dbReference type="Proteomes" id="UP000253034">
    <property type="component" value="Unassembled WGS sequence"/>
</dbReference>
<name>A0A369B3E0_9FIRM</name>
<evidence type="ECO:0000256" key="1">
    <source>
        <dbReference type="ARBA" id="ARBA00022679"/>
    </source>
</evidence>
<comment type="caution">
    <text evidence="9">The sequence shown here is derived from an EMBL/GenBank/DDBJ whole genome shotgun (WGS) entry which is preliminary data.</text>
</comment>
<dbReference type="PANTHER" id="PTHR43435:SF4">
    <property type="entry name" value="FGGY CARBOHYDRATE KINASE DOMAIN-CONTAINING PROTEIN"/>
    <property type="match status" value="1"/>
</dbReference>
<dbReference type="Gene3D" id="1.20.58.2240">
    <property type="match status" value="1"/>
</dbReference>
<dbReference type="PANTHER" id="PTHR43435">
    <property type="entry name" value="RIBULOKINASE"/>
    <property type="match status" value="1"/>
</dbReference>
<gene>
    <name evidence="9" type="ORF">DFR58_11284</name>
</gene>
<dbReference type="Gene3D" id="3.30.420.40">
    <property type="match status" value="1"/>
</dbReference>
<dbReference type="GO" id="GO:0005524">
    <property type="term" value="F:ATP binding"/>
    <property type="evidence" value="ECO:0007669"/>
    <property type="project" value="UniProtKB-KW"/>
</dbReference>
<dbReference type="InterPro" id="IPR018485">
    <property type="entry name" value="FGGY_C"/>
</dbReference>
<dbReference type="NCBIfam" id="NF003154">
    <property type="entry name" value="PRK04123.1"/>
    <property type="match status" value="1"/>
</dbReference>
<evidence type="ECO:0000256" key="2">
    <source>
        <dbReference type="ARBA" id="ARBA00022741"/>
    </source>
</evidence>
<sequence>MRNLVAGADFGSDSVRIIVIDAMTGERLVKAVCSYPRWQKKLYCDAAKNQFRQHPQDYIESFVQCMNSVMEQLGENRRGELRSIAIDATGSTPCPVDRRGVPLALLEEFADDPDAMFHLWKDHTAVEEAKEINEAFSNAKIDYTMYQGIYSSEWFWSKILRTIRKNERIREKAWMWVEHCDWLPSLLIGKTDPETMYRGSCAAGHKALWNSHFGGLPDRECLESIDPYLALVYDRYGSKPQPAGTCAGVITREWAERLGVPQDTIIGGGSFDAHAGAVGAGVSLRTMVKVVGTSTVDMLIEASENVEGKDLRAYCGQAEDSIVPGYIGIEASQAAFGDVYAWFAGILMWPVRELINKSQLLDSETRERLVNETAASLIRQVEQKAMLINDTDIIALDWFNGRRYPNLNDKLKAAVMNLGLGSTAPEIYHALVMGTVFGSRHVFDKYTASGIKIERIIMVGGIAKKSPFVMQMMSDVLQRPLMVCNEEQTCAFGAAIYAAVAAGFYPDVPTAQRALCEPFEANYYPIAGNLARYEEKYQKYLVLGGFVESVT</sequence>
<dbReference type="Pfam" id="PF00370">
    <property type="entry name" value="FGGY_N"/>
    <property type="match status" value="1"/>
</dbReference>
<dbReference type="RefSeq" id="WP_114298028.1">
    <property type="nucleotide sequence ID" value="NZ_QPJT01000012.1"/>
</dbReference>
<dbReference type="EMBL" id="QPJT01000012">
    <property type="protein sequence ID" value="RCX16102.1"/>
    <property type="molecule type" value="Genomic_DNA"/>
</dbReference>
<keyword evidence="2" id="KW-0547">Nucleotide-binding</keyword>
<dbReference type="OrthoDB" id="9805576at2"/>
<dbReference type="InterPro" id="IPR005929">
    <property type="entry name" value="Ribulokinase"/>
</dbReference>
<evidence type="ECO:0000256" key="5">
    <source>
        <dbReference type="ARBA" id="ARBA00022935"/>
    </source>
</evidence>
<keyword evidence="5" id="KW-0054">Arabinose catabolism</keyword>
<evidence type="ECO:0000259" key="8">
    <source>
        <dbReference type="Pfam" id="PF02782"/>
    </source>
</evidence>
<keyword evidence="1" id="KW-0808">Transferase</keyword>
<keyword evidence="6" id="KW-0119">Carbohydrate metabolism</keyword>
<feature type="domain" description="Carbohydrate kinase FGGY N-terminal" evidence="7">
    <location>
        <begin position="6"/>
        <end position="279"/>
    </location>
</feature>
<dbReference type="AlphaFoldDB" id="A0A369B3E0"/>
<evidence type="ECO:0000259" key="7">
    <source>
        <dbReference type="Pfam" id="PF00370"/>
    </source>
</evidence>